<proteinExistence type="predicted"/>
<gene>
    <name evidence="1" type="ORF">TsFJ059_008636</name>
</gene>
<protein>
    <submittedName>
        <fullName evidence="1">Uncharacterized protein</fullName>
    </submittedName>
</protein>
<keyword evidence="2" id="KW-1185">Reference proteome</keyword>
<evidence type="ECO:0000313" key="2">
    <source>
        <dbReference type="Proteomes" id="UP000826573"/>
    </source>
</evidence>
<organism evidence="1 2">
    <name type="scientific">Trichoderma semiorbis</name>
    <dbReference type="NCBI Taxonomy" id="1491008"/>
    <lineage>
        <taxon>Eukaryota</taxon>
        <taxon>Fungi</taxon>
        <taxon>Dikarya</taxon>
        <taxon>Ascomycota</taxon>
        <taxon>Pezizomycotina</taxon>
        <taxon>Sordariomycetes</taxon>
        <taxon>Hypocreomycetidae</taxon>
        <taxon>Hypocreales</taxon>
        <taxon>Hypocreaceae</taxon>
        <taxon>Trichoderma</taxon>
    </lineage>
</organism>
<name>A0A9P8HEG4_9HYPO</name>
<reference evidence="1 2" key="1">
    <citation type="submission" date="2021-08" db="EMBL/GenBank/DDBJ databases">
        <title>The highly contiguous genome resource for Trichoderma semiorbis FJ059, a fungal antagonistic to plant pathogens.</title>
        <authorList>
            <person name="Liu T."/>
        </authorList>
    </citation>
    <scope>NUCLEOTIDE SEQUENCE [LARGE SCALE GENOMIC DNA]</scope>
    <source>
        <strain evidence="1 2">FJ059</strain>
    </source>
</reference>
<dbReference type="EMBL" id="JAIMJC010000006">
    <property type="protein sequence ID" value="KAH0523664.1"/>
    <property type="molecule type" value="Genomic_DNA"/>
</dbReference>
<dbReference type="Proteomes" id="UP000826573">
    <property type="component" value="Unassembled WGS sequence"/>
</dbReference>
<accession>A0A9P8HEG4</accession>
<sequence>MPSSKARGTASTAAWEQVLGSGFSAGDWAIKGLKGPLRQRGVQDAHARGTLAFNGMDFAGRYMNCPEVSTTLCICTYYRRAAARPAAHGGRRNSHTCGGRKADTYKGFMSWPMAARCWKLGNREYRQ</sequence>
<comment type="caution">
    <text evidence="1">The sequence shown here is derived from an EMBL/GenBank/DDBJ whole genome shotgun (WGS) entry which is preliminary data.</text>
</comment>
<dbReference type="AlphaFoldDB" id="A0A9P8HEG4"/>
<evidence type="ECO:0000313" key="1">
    <source>
        <dbReference type="EMBL" id="KAH0523664.1"/>
    </source>
</evidence>